<feature type="repeat" description="PPR" evidence="2">
    <location>
        <begin position="91"/>
        <end position="125"/>
    </location>
</feature>
<organism evidence="5">
    <name type="scientific">Cladocopium goreaui</name>
    <dbReference type="NCBI Taxonomy" id="2562237"/>
    <lineage>
        <taxon>Eukaryota</taxon>
        <taxon>Sar</taxon>
        <taxon>Alveolata</taxon>
        <taxon>Dinophyceae</taxon>
        <taxon>Suessiales</taxon>
        <taxon>Symbiodiniaceae</taxon>
        <taxon>Cladocopium</taxon>
    </lineage>
</organism>
<dbReference type="GO" id="GO:0016787">
    <property type="term" value="F:hydrolase activity"/>
    <property type="evidence" value="ECO:0007669"/>
    <property type="project" value="InterPro"/>
</dbReference>
<dbReference type="Gene3D" id="1.25.40.10">
    <property type="entry name" value="Tetratricopeptide repeat domain"/>
    <property type="match status" value="3"/>
</dbReference>
<feature type="repeat" description="PPR" evidence="2">
    <location>
        <begin position="198"/>
        <end position="232"/>
    </location>
</feature>
<evidence type="ECO:0000313" key="5">
    <source>
        <dbReference type="EMBL" id="CAI4008139.1"/>
    </source>
</evidence>
<dbReference type="Gene3D" id="3.60.21.10">
    <property type="match status" value="1"/>
</dbReference>
<accession>A0A9P1DCL8</accession>
<keyword evidence="1" id="KW-0677">Repeat</keyword>
<evidence type="ECO:0000256" key="3">
    <source>
        <dbReference type="SAM" id="MobiDB-lite"/>
    </source>
</evidence>
<evidence type="ECO:0000256" key="2">
    <source>
        <dbReference type="PROSITE-ProRule" id="PRU00708"/>
    </source>
</evidence>
<dbReference type="SUPFAM" id="SSF56300">
    <property type="entry name" value="Metallo-dependent phosphatases"/>
    <property type="match status" value="1"/>
</dbReference>
<evidence type="ECO:0000313" key="6">
    <source>
        <dbReference type="EMBL" id="CAL4795451.1"/>
    </source>
</evidence>
<dbReference type="Pfam" id="PF01535">
    <property type="entry name" value="PPR"/>
    <property type="match status" value="3"/>
</dbReference>
<dbReference type="Pfam" id="PF00149">
    <property type="entry name" value="Metallophos"/>
    <property type="match status" value="1"/>
</dbReference>
<dbReference type="InterPro" id="IPR029052">
    <property type="entry name" value="Metallo-depent_PP-like"/>
</dbReference>
<evidence type="ECO:0000313" key="7">
    <source>
        <dbReference type="Proteomes" id="UP001152797"/>
    </source>
</evidence>
<evidence type="ECO:0000259" key="4">
    <source>
        <dbReference type="Pfam" id="PF00149"/>
    </source>
</evidence>
<feature type="region of interest" description="Disordered" evidence="3">
    <location>
        <begin position="486"/>
        <end position="511"/>
    </location>
</feature>
<dbReference type="EMBL" id="CAMXCT010004212">
    <property type="protein sequence ID" value="CAI4008139.1"/>
    <property type="molecule type" value="Genomic_DNA"/>
</dbReference>
<dbReference type="AlphaFoldDB" id="A0A9P1DCL8"/>
<dbReference type="EMBL" id="CAMXCT020004212">
    <property type="protein sequence ID" value="CAL1161514.1"/>
    <property type="molecule type" value="Genomic_DNA"/>
</dbReference>
<gene>
    <name evidence="5" type="ORF">C1SCF055_LOCUS33609</name>
</gene>
<dbReference type="PANTHER" id="PTHR47447">
    <property type="entry name" value="OS03G0856100 PROTEIN"/>
    <property type="match status" value="1"/>
</dbReference>
<dbReference type="Proteomes" id="UP001152797">
    <property type="component" value="Unassembled WGS sequence"/>
</dbReference>
<dbReference type="PROSITE" id="PS51375">
    <property type="entry name" value="PPR"/>
    <property type="match status" value="3"/>
</dbReference>
<feature type="domain" description="Calcineurin-like phosphoesterase" evidence="4">
    <location>
        <begin position="806"/>
        <end position="1024"/>
    </location>
</feature>
<reference evidence="6 7" key="2">
    <citation type="submission" date="2024-05" db="EMBL/GenBank/DDBJ databases">
        <authorList>
            <person name="Chen Y."/>
            <person name="Shah S."/>
            <person name="Dougan E. K."/>
            <person name="Thang M."/>
            <person name="Chan C."/>
        </authorList>
    </citation>
    <scope>NUCLEOTIDE SEQUENCE [LARGE SCALE GENOMIC DNA]</scope>
</reference>
<dbReference type="InterPro" id="IPR002885">
    <property type="entry name" value="PPR_rpt"/>
</dbReference>
<reference evidence="5" key="1">
    <citation type="submission" date="2022-10" db="EMBL/GenBank/DDBJ databases">
        <authorList>
            <person name="Chen Y."/>
            <person name="Dougan E. K."/>
            <person name="Chan C."/>
            <person name="Rhodes N."/>
            <person name="Thang M."/>
        </authorList>
    </citation>
    <scope>NUCLEOTIDE SEQUENCE</scope>
</reference>
<comment type="caution">
    <text evidence="5">The sequence shown here is derived from an EMBL/GenBank/DDBJ whole genome shotgun (WGS) entry which is preliminary data.</text>
</comment>
<sequence>MRRAKGSVEQALLSLQKRPSGAAYSIAISVLQKNSQWQKALDLFQDYQAAGVRSSSPKVHNAALGAACAGAAWRHALDLFTAVESVRCRADASTYTAAMTAMVRAKKWKEGMEIFKSMTVEADMPALLLGIRLYGALGQYEAALALKPGAGRCPVEIYNALLSALCSMPTASTRDALTAQELVKELLREMRQVHVKFSRVSYGSALQAFGKNGAWEEALMLLRDMSCARIPPDAQAFTCSLSACGRGARWTQALELMKLAQRRGLADLQLHNALLAALGRAAMWREALLELETLGEARSTVSWNASITACAEAVEWAAALALLARAAESAAEPPRGASGASADRVTYNAALAACRNASRWIEVLELLTAMRRAELQPDDSSFSTALAALQRAGRPFLAVQLFEREEGGPAAYTAALKAAADAQLWQLSLVLIAEMQQKGMPQSRLARKALLRSLAAAPFRAVLPRLRRVLLEEELASLAARMEKQMEQQGGPWPEVPAPRPRPWRSDGGLNDRFNDGNELRSKMWPELAMEPVGAQFWQIMAFPLRLALTVGATLAAADVGAANRSKFLGRSAVEVTALGGARCGPLDLPENAQCKEVVEWAAGGGKNDPAAEGWFRNMPSISGVKFNQANVADFQRLYYCAPPGKDKFCGVPPCTGCSQEPCNDCFAGHQIYASLRPGCDGNNRGIGCVPPKSAMGYKGQHWPTTVVYGVQEMHIFAIGDWGGMDGSLDTNEGRPNIVAYDWGKRPGPSVFPRSRWNKAHTVKFCDHDQLVECFNTRGQPPCTPECGYVPGVDDNPQILVANAFKARAALKDPQYILNVGDNFYWGGIEKTCGEPMNKISYPTKHQFDQIFEGVYQGAGLSGKPWFSVLGNHDWGGFKFDNGWDQQMSYTWASDRWVMPAPYYKTSVVYADLGFDVDYYFLDSNFVDAKPPEEDPNHNMCSRKNNKPSATCAAADGPVSVDSCPGWFAALWAEQKEWATRLLPKSQATWQIAVTHFPCGHEQGFYKSLANMGLDLLITGHRHDQELWFPDDFAKNHMGITCIVTGGGGGITSEATPDPDHTEDWYGEAQYGFYDLTISKKEIFIESVNYDGEVLLTHTVYPSR</sequence>
<dbReference type="OrthoDB" id="411211at2759"/>
<proteinExistence type="predicted"/>
<dbReference type="NCBIfam" id="TIGR00756">
    <property type="entry name" value="PPR"/>
    <property type="match status" value="2"/>
</dbReference>
<feature type="repeat" description="PPR" evidence="2">
    <location>
        <begin position="343"/>
        <end position="377"/>
    </location>
</feature>
<protein>
    <submittedName>
        <fullName evidence="6">Tartrate-resistant acid phosphatase type 5</fullName>
    </submittedName>
</protein>
<keyword evidence="7" id="KW-1185">Reference proteome</keyword>
<dbReference type="InterPro" id="IPR011990">
    <property type="entry name" value="TPR-like_helical_dom_sf"/>
</dbReference>
<name>A0A9P1DCL8_9DINO</name>
<evidence type="ECO:0000256" key="1">
    <source>
        <dbReference type="ARBA" id="ARBA00022737"/>
    </source>
</evidence>
<dbReference type="EMBL" id="CAMXCT030004212">
    <property type="protein sequence ID" value="CAL4795451.1"/>
    <property type="molecule type" value="Genomic_DNA"/>
</dbReference>
<dbReference type="PANTHER" id="PTHR47447:SF17">
    <property type="entry name" value="OS12G0638900 PROTEIN"/>
    <property type="match status" value="1"/>
</dbReference>
<dbReference type="InterPro" id="IPR004843">
    <property type="entry name" value="Calcineurin-like_PHP"/>
</dbReference>